<dbReference type="VEuPathDB" id="FungiDB:jhhlp_002931"/>
<dbReference type="Gene3D" id="3.40.50.300">
    <property type="entry name" value="P-loop containing nucleotide triphosphate hydrolases"/>
    <property type="match status" value="1"/>
</dbReference>
<feature type="domain" description="NadR/Ttd14 AAA" evidence="1">
    <location>
        <begin position="5"/>
        <end position="186"/>
    </location>
</feature>
<reference evidence="2 3" key="1">
    <citation type="journal article" date="2017" name="G3 (Bethesda)">
        <title>First Draft Genome Sequence of the Pathogenic Fungus Lomentospora prolificans (Formerly Scedosporium prolificans).</title>
        <authorList>
            <person name="Luo R."/>
            <person name="Zimin A."/>
            <person name="Workman R."/>
            <person name="Fan Y."/>
            <person name="Pertea G."/>
            <person name="Grossman N."/>
            <person name="Wear M.P."/>
            <person name="Jia B."/>
            <person name="Miller H."/>
            <person name="Casadevall A."/>
            <person name="Timp W."/>
            <person name="Zhang S.X."/>
            <person name="Salzberg S.L."/>
        </authorList>
    </citation>
    <scope>NUCLEOTIDE SEQUENCE [LARGE SCALE GENOMIC DNA]</scope>
    <source>
        <strain evidence="2 3">JHH-5317</strain>
    </source>
</reference>
<dbReference type="InterPro" id="IPR027417">
    <property type="entry name" value="P-loop_NTPase"/>
</dbReference>
<evidence type="ECO:0000313" key="3">
    <source>
        <dbReference type="Proteomes" id="UP000233524"/>
    </source>
</evidence>
<evidence type="ECO:0000259" key="1">
    <source>
        <dbReference type="Pfam" id="PF13521"/>
    </source>
</evidence>
<dbReference type="Proteomes" id="UP000233524">
    <property type="component" value="Unassembled WGS sequence"/>
</dbReference>
<dbReference type="InterPro" id="IPR038727">
    <property type="entry name" value="NadR/Ttd14_AAA_dom"/>
</dbReference>
<dbReference type="InParanoid" id="A0A2N3NFF0"/>
<evidence type="ECO:0000313" key="2">
    <source>
        <dbReference type="EMBL" id="PKS11170.1"/>
    </source>
</evidence>
<comment type="caution">
    <text evidence="2">The sequence shown here is derived from an EMBL/GenBank/DDBJ whole genome shotgun (WGS) entry which is preliminary data.</text>
</comment>
<gene>
    <name evidence="2" type="ORF">jhhlp_002931</name>
</gene>
<dbReference type="EMBL" id="NLAX01000008">
    <property type="protein sequence ID" value="PKS11170.1"/>
    <property type="molecule type" value="Genomic_DNA"/>
</dbReference>
<dbReference type="Pfam" id="PF13521">
    <property type="entry name" value="AAA_28"/>
    <property type="match status" value="1"/>
</dbReference>
<sequence length="222" mass="25103">MIPCIYIVGAQCTGKTTLVGELKKTLGAMSQKLNFDEPYAISEVARKVLKSYDITREEIRNSSERSMILQKAILYAQLEAENDALRQSSWYISDRSGVDPIVYAKRYVDPDSVEALMLDTNWIKVIDRMKSSLVIVCEAGVTWLRDDGVRLMPEDQNDWVHFHSMFCETLDEVGLEYCVLPADIEDISERVGFVIAKWVRRIALPSSTSSGLSKRETVPEGI</sequence>
<name>A0A2N3NFF0_9PEZI</name>
<dbReference type="AlphaFoldDB" id="A0A2N3NFF0"/>
<organism evidence="2 3">
    <name type="scientific">Lomentospora prolificans</name>
    <dbReference type="NCBI Taxonomy" id="41688"/>
    <lineage>
        <taxon>Eukaryota</taxon>
        <taxon>Fungi</taxon>
        <taxon>Dikarya</taxon>
        <taxon>Ascomycota</taxon>
        <taxon>Pezizomycotina</taxon>
        <taxon>Sordariomycetes</taxon>
        <taxon>Hypocreomycetidae</taxon>
        <taxon>Microascales</taxon>
        <taxon>Microascaceae</taxon>
        <taxon>Lomentospora</taxon>
    </lineage>
</organism>
<proteinExistence type="predicted"/>
<keyword evidence="3" id="KW-1185">Reference proteome</keyword>
<accession>A0A2N3NFF0</accession>
<protein>
    <recommendedName>
        <fullName evidence="1">NadR/Ttd14 AAA domain-containing protein</fullName>
    </recommendedName>
</protein>
<dbReference type="OrthoDB" id="6118920at2759"/>
<dbReference type="SUPFAM" id="SSF52540">
    <property type="entry name" value="P-loop containing nucleoside triphosphate hydrolases"/>
    <property type="match status" value="1"/>
</dbReference>